<gene>
    <name evidence="3" type="ORF">GCM10023323_52950</name>
</gene>
<feature type="chain" id="PRO_5047123182" description="Lipoprotein" evidence="2">
    <location>
        <begin position="25"/>
        <end position="251"/>
    </location>
</feature>
<accession>A0ABP9T997</accession>
<keyword evidence="4" id="KW-1185">Reference proteome</keyword>
<organism evidence="3 4">
    <name type="scientific">Streptomyces thinghirensis</name>
    <dbReference type="NCBI Taxonomy" id="551547"/>
    <lineage>
        <taxon>Bacteria</taxon>
        <taxon>Bacillati</taxon>
        <taxon>Actinomycetota</taxon>
        <taxon>Actinomycetes</taxon>
        <taxon>Kitasatosporales</taxon>
        <taxon>Streptomycetaceae</taxon>
        <taxon>Streptomyces</taxon>
    </lineage>
</organism>
<keyword evidence="2" id="KW-0732">Signal</keyword>
<protein>
    <recommendedName>
        <fullName evidence="5">Lipoprotein</fullName>
    </recommendedName>
</protein>
<evidence type="ECO:0008006" key="5">
    <source>
        <dbReference type="Google" id="ProtNLM"/>
    </source>
</evidence>
<proteinExistence type="predicted"/>
<feature type="compositionally biased region" description="Low complexity" evidence="1">
    <location>
        <begin position="36"/>
        <end position="50"/>
    </location>
</feature>
<evidence type="ECO:0000313" key="4">
    <source>
        <dbReference type="Proteomes" id="UP001499878"/>
    </source>
</evidence>
<evidence type="ECO:0000313" key="3">
    <source>
        <dbReference type="EMBL" id="GAA5213160.1"/>
    </source>
</evidence>
<feature type="signal peptide" evidence="2">
    <location>
        <begin position="1"/>
        <end position="24"/>
    </location>
</feature>
<sequence>MNRPTRAALSALSLLSLAALTACGGDSGSGSDADKPAATASQEQQEQQATPEERLQQLAITQADAPGDRKVTEPDDEFVFAKSAKEVTVDKPACAPLALAMNQLPLGEPQADLTRVVDSGGANIGAFTYVTLTTYESGGAESAMSGLSKAVDACGGGFTAKSDENTSAYDSVTAEKPVAAAGDESLGFRSTLTFRGVTHTVHTQAVRSGDVLAVYFSVDGSAIANSKPSDAKLPAAVVKAQNGKLGNGKLG</sequence>
<feature type="region of interest" description="Disordered" evidence="1">
    <location>
        <begin position="24"/>
        <end position="52"/>
    </location>
</feature>
<name>A0ABP9T997_9ACTN</name>
<dbReference type="Proteomes" id="UP001499878">
    <property type="component" value="Unassembled WGS sequence"/>
</dbReference>
<comment type="caution">
    <text evidence="3">The sequence shown here is derived from an EMBL/GenBank/DDBJ whole genome shotgun (WGS) entry which is preliminary data.</text>
</comment>
<evidence type="ECO:0000256" key="2">
    <source>
        <dbReference type="SAM" id="SignalP"/>
    </source>
</evidence>
<evidence type="ECO:0000256" key="1">
    <source>
        <dbReference type="SAM" id="MobiDB-lite"/>
    </source>
</evidence>
<dbReference type="EMBL" id="BAABJR010000014">
    <property type="protein sequence ID" value="GAA5213160.1"/>
    <property type="molecule type" value="Genomic_DNA"/>
</dbReference>
<dbReference type="RefSeq" id="WP_345634546.1">
    <property type="nucleotide sequence ID" value="NZ_BAABJR010000014.1"/>
</dbReference>
<reference evidence="4" key="1">
    <citation type="journal article" date="2019" name="Int. J. Syst. Evol. Microbiol.">
        <title>The Global Catalogue of Microorganisms (GCM) 10K type strain sequencing project: providing services to taxonomists for standard genome sequencing and annotation.</title>
        <authorList>
            <consortium name="The Broad Institute Genomics Platform"/>
            <consortium name="The Broad Institute Genome Sequencing Center for Infectious Disease"/>
            <person name="Wu L."/>
            <person name="Ma J."/>
        </authorList>
    </citation>
    <scope>NUCLEOTIDE SEQUENCE [LARGE SCALE GENOMIC DNA]</scope>
    <source>
        <strain evidence="4">JCM 18306</strain>
    </source>
</reference>
<dbReference type="PROSITE" id="PS51257">
    <property type="entry name" value="PROKAR_LIPOPROTEIN"/>
    <property type="match status" value="1"/>
</dbReference>